<reference evidence="1 2" key="1">
    <citation type="submission" date="2018-06" db="EMBL/GenBank/DDBJ databases">
        <authorList>
            <consortium name="Pathogen Informatics"/>
            <person name="Doyle S."/>
        </authorList>
    </citation>
    <scope>NUCLEOTIDE SEQUENCE [LARGE SCALE GENOMIC DNA]</scope>
    <source>
        <strain evidence="1 2">NCTC9140</strain>
    </source>
</reference>
<sequence>MIYGYSQQVSQAMDAGLRPVVDSVNAIRVPQDYMTQREPLRQANGALGVLSQQLQNAKMQADAAHGALKQADDLKPVFDQVYAKVVTAPADALQPLIPAAQIFTQQLVQVGDFVAQQGTQVSFVANGIQFPTSQQASQYNALIGPLAAQHQAFNQAWTAAVNATR</sequence>
<dbReference type="EMBL" id="UGKQ01000007">
    <property type="protein sequence ID" value="STS85961.1"/>
    <property type="molecule type" value="Genomic_DNA"/>
</dbReference>
<gene>
    <name evidence="1" type="ORF">NCTC9140_07807</name>
</gene>
<protein>
    <submittedName>
        <fullName evidence="1">Lipoprotein</fullName>
    </submittedName>
</protein>
<name>A0A377U4E0_KLEPN</name>
<evidence type="ECO:0000313" key="1">
    <source>
        <dbReference type="EMBL" id="STS85961.1"/>
    </source>
</evidence>
<organism evidence="1 2">
    <name type="scientific">Klebsiella pneumoniae</name>
    <dbReference type="NCBI Taxonomy" id="573"/>
    <lineage>
        <taxon>Bacteria</taxon>
        <taxon>Pseudomonadati</taxon>
        <taxon>Pseudomonadota</taxon>
        <taxon>Gammaproteobacteria</taxon>
        <taxon>Enterobacterales</taxon>
        <taxon>Enterobacteriaceae</taxon>
        <taxon>Klebsiella/Raoultella group</taxon>
        <taxon>Klebsiella</taxon>
        <taxon>Klebsiella pneumoniae complex</taxon>
    </lineage>
</organism>
<dbReference type="InterPro" id="IPR021413">
    <property type="entry name" value="DUF3053"/>
</dbReference>
<evidence type="ECO:0000313" key="2">
    <source>
        <dbReference type="Proteomes" id="UP000254938"/>
    </source>
</evidence>
<dbReference type="Pfam" id="PF11254">
    <property type="entry name" value="DUF3053"/>
    <property type="match status" value="1"/>
</dbReference>
<keyword evidence="1" id="KW-0449">Lipoprotein</keyword>
<accession>A0A377U4E0</accession>
<dbReference type="Proteomes" id="UP000254938">
    <property type="component" value="Unassembled WGS sequence"/>
</dbReference>
<dbReference type="AlphaFoldDB" id="A0A377U4E0"/>
<proteinExistence type="predicted"/>